<comment type="similarity">
    <text evidence="3">Belongs to the SMC family. SMC1 subfamily.</text>
</comment>
<evidence type="ECO:0000256" key="9">
    <source>
        <dbReference type="ARBA" id="ARBA00023306"/>
    </source>
</evidence>
<dbReference type="GO" id="GO:0005654">
    <property type="term" value="C:nucleoplasm"/>
    <property type="evidence" value="ECO:0007669"/>
    <property type="project" value="Ensembl"/>
</dbReference>
<evidence type="ECO:0000256" key="1">
    <source>
        <dbReference type="ARBA" id="ARBA00004123"/>
    </source>
</evidence>
<dbReference type="Gene3D" id="1.20.1060.20">
    <property type="match status" value="1"/>
</dbReference>
<evidence type="ECO:0000256" key="5">
    <source>
        <dbReference type="ARBA" id="ARBA00022741"/>
    </source>
</evidence>
<dbReference type="SUPFAM" id="SSF52540">
    <property type="entry name" value="P-loop containing nucleoside triphosphate hydrolases"/>
    <property type="match status" value="2"/>
</dbReference>
<keyword evidence="9" id="KW-0131">Cell cycle</keyword>
<dbReference type="InterPro" id="IPR010935">
    <property type="entry name" value="SMC_hinge"/>
</dbReference>
<dbReference type="GO" id="GO:0005524">
    <property type="term" value="F:ATP binding"/>
    <property type="evidence" value="ECO:0007669"/>
    <property type="project" value="UniProtKB-KW"/>
</dbReference>
<dbReference type="InterPro" id="IPR024704">
    <property type="entry name" value="SMC"/>
</dbReference>
<dbReference type="OMA" id="HKARCWD"/>
<evidence type="ECO:0000256" key="8">
    <source>
        <dbReference type="ARBA" id="ARBA00023242"/>
    </source>
</evidence>
<dbReference type="Gene3D" id="3.30.70.1620">
    <property type="match status" value="1"/>
</dbReference>
<dbReference type="FunFam" id="3.40.50.300:FF:000562">
    <property type="entry name" value="Structural maintenance of chromosomes protein"/>
    <property type="match status" value="1"/>
</dbReference>
<dbReference type="GO" id="GO:0003677">
    <property type="term" value="F:DNA binding"/>
    <property type="evidence" value="ECO:0007669"/>
    <property type="project" value="Ensembl"/>
</dbReference>
<evidence type="ECO:0000256" key="11">
    <source>
        <dbReference type="SAM" id="Coils"/>
    </source>
</evidence>
<dbReference type="Gene3D" id="3.40.50.300">
    <property type="entry name" value="P-loop containing nucleotide triphosphate hydrolases"/>
    <property type="match status" value="2"/>
</dbReference>
<dbReference type="PANTHER" id="PTHR18937">
    <property type="entry name" value="STRUCTURAL MAINTENANCE OF CHROMOSOMES SMC FAMILY MEMBER"/>
    <property type="match status" value="1"/>
</dbReference>
<dbReference type="InterPro" id="IPR027417">
    <property type="entry name" value="P-loop_NTPase"/>
</dbReference>
<dbReference type="GO" id="GO:0000800">
    <property type="term" value="C:lateral element"/>
    <property type="evidence" value="ECO:0007669"/>
    <property type="project" value="Ensembl"/>
</dbReference>
<evidence type="ECO:0000256" key="3">
    <source>
        <dbReference type="ARBA" id="ARBA00005597"/>
    </source>
</evidence>
<reference evidence="13" key="2">
    <citation type="submission" date="2025-09" db="UniProtKB">
        <authorList>
            <consortium name="Ensembl"/>
        </authorList>
    </citation>
    <scope>IDENTIFICATION</scope>
</reference>
<evidence type="ECO:0000256" key="4">
    <source>
        <dbReference type="ARBA" id="ARBA00022454"/>
    </source>
</evidence>
<keyword evidence="14" id="KW-1185">Reference proteome</keyword>
<evidence type="ECO:0000256" key="7">
    <source>
        <dbReference type="ARBA" id="ARBA00023054"/>
    </source>
</evidence>
<gene>
    <name evidence="13" type="primary">SMC1B</name>
</gene>
<protein>
    <recommendedName>
        <fullName evidence="10">Structural maintenance of chromosomes protein</fullName>
    </recommendedName>
</protein>
<dbReference type="SMART" id="SM00968">
    <property type="entry name" value="SMC_hinge"/>
    <property type="match status" value="1"/>
</dbReference>
<name>A0A8C0GC61_CHEAB</name>
<evidence type="ECO:0000256" key="2">
    <source>
        <dbReference type="ARBA" id="ARBA00004286"/>
    </source>
</evidence>
<dbReference type="GO" id="GO:0030893">
    <property type="term" value="C:meiotic cohesin complex"/>
    <property type="evidence" value="ECO:0007669"/>
    <property type="project" value="Ensembl"/>
</dbReference>
<dbReference type="PANTHER" id="PTHR18937:SF147">
    <property type="entry name" value="STRUCTURAL MAINTENANCE OF CHROMOSOMES PROTEIN 1B"/>
    <property type="match status" value="1"/>
</dbReference>
<evidence type="ECO:0000256" key="10">
    <source>
        <dbReference type="PIRNR" id="PIRNR005719"/>
    </source>
</evidence>
<dbReference type="Pfam" id="PF06470">
    <property type="entry name" value="SMC_hinge"/>
    <property type="match status" value="1"/>
</dbReference>
<keyword evidence="6" id="KW-0067">ATP-binding</keyword>
<keyword evidence="5" id="KW-0547">Nucleotide-binding</keyword>
<keyword evidence="8 10" id="KW-0539">Nucleus</keyword>
<dbReference type="Pfam" id="PF02463">
    <property type="entry name" value="SMC_N"/>
    <property type="match status" value="1"/>
</dbReference>
<dbReference type="GO" id="GO:0005829">
    <property type="term" value="C:cytosol"/>
    <property type="evidence" value="ECO:0007669"/>
    <property type="project" value="Ensembl"/>
</dbReference>
<feature type="coiled-coil region" evidence="11">
    <location>
        <begin position="270"/>
        <end position="346"/>
    </location>
</feature>
<dbReference type="AlphaFoldDB" id="A0A8C0GC61"/>
<dbReference type="SUPFAM" id="SSF75553">
    <property type="entry name" value="Smc hinge domain"/>
    <property type="match status" value="1"/>
</dbReference>
<evidence type="ECO:0000259" key="12">
    <source>
        <dbReference type="SMART" id="SM00968"/>
    </source>
</evidence>
<dbReference type="Ensembl" id="ENSCABT00000002864.1">
    <property type="protein sequence ID" value="ENSCABP00000002650.1"/>
    <property type="gene ID" value="ENSCABG00000002055.1"/>
</dbReference>
<dbReference type="GO" id="GO:0051321">
    <property type="term" value="P:meiotic cell cycle"/>
    <property type="evidence" value="ECO:0007669"/>
    <property type="project" value="Ensembl"/>
</dbReference>
<dbReference type="FunFam" id="3.30.70.1620:FF:000001">
    <property type="entry name" value="Structural maintenance of chromosomes 1B"/>
    <property type="match status" value="1"/>
</dbReference>
<dbReference type="GeneTree" id="ENSGT00940000157633"/>
<evidence type="ECO:0000313" key="13">
    <source>
        <dbReference type="Ensembl" id="ENSCABP00000002650.1"/>
    </source>
</evidence>
<proteinExistence type="inferred from homology"/>
<dbReference type="GO" id="GO:0007062">
    <property type="term" value="P:sister chromatid cohesion"/>
    <property type="evidence" value="ECO:0007669"/>
    <property type="project" value="Ensembl"/>
</dbReference>
<accession>A0A8C0GC61</accession>
<dbReference type="Proteomes" id="UP000694404">
    <property type="component" value="Unplaced"/>
</dbReference>
<dbReference type="GO" id="GO:0016887">
    <property type="term" value="F:ATP hydrolysis activity"/>
    <property type="evidence" value="ECO:0007669"/>
    <property type="project" value="InterPro"/>
</dbReference>
<dbReference type="CDD" id="cd03275">
    <property type="entry name" value="ABC_SMC1_euk"/>
    <property type="match status" value="2"/>
</dbReference>
<feature type="coiled-coil region" evidence="11">
    <location>
        <begin position="786"/>
        <end position="869"/>
    </location>
</feature>
<keyword evidence="4" id="KW-0158">Chromosome</keyword>
<feature type="domain" description="SMC hinge" evidence="12">
    <location>
        <begin position="504"/>
        <end position="620"/>
    </location>
</feature>
<comment type="subcellular location">
    <subcellularLocation>
        <location evidence="2">Chromosome</location>
    </subcellularLocation>
    <subcellularLocation>
        <location evidence="1 10">Nucleus</location>
    </subcellularLocation>
</comment>
<dbReference type="PIRSF" id="PIRSF005719">
    <property type="entry name" value="SMC"/>
    <property type="match status" value="1"/>
</dbReference>
<feature type="coiled-coil region" evidence="11">
    <location>
        <begin position="662"/>
        <end position="702"/>
    </location>
</feature>
<dbReference type="GO" id="GO:0000775">
    <property type="term" value="C:chromosome, centromeric region"/>
    <property type="evidence" value="ECO:0007669"/>
    <property type="project" value="Ensembl"/>
</dbReference>
<evidence type="ECO:0000256" key="6">
    <source>
        <dbReference type="ARBA" id="ARBA00022840"/>
    </source>
</evidence>
<sequence>MGYLKLLLLENFKSWRGRQSIGPFMRFNCIIGPNGSGKSNIMDALSFVMGESTANLRVKSVRELIHGAHIGKPFSSTASVKIVYCEENGEEKTFSRIIRGSCSEFLFNDKAVSRSVYTAELEKIGIIVKARNCMVFQGAVESIAMKKPKERTQLFEQISNSWEFAEEYEKKKKKMQQAEGDAQFNYNKKKHVAVERKHAKLEKEEAERYQMLLEELKENRIQLKLFRLYHNEKKIDFLNNKLDEKNMDVNTKKDSLSSAEDTFKAKKKVLGILNRDQQQMEKEMKTLEASLNQKRPQYIKAKENTSHQIKKVDMAKKSLKDNEKHLAKQEQNIKELDTELTDVERSWRAFEKKVEEEMLQRRTDVELEASQVKLKELARKKVATLTQQLEKLQWEQKADLERMTFDERKQKEIEESIKQVVEQIEDHKKRIEKLEEYTKSSEKKQQEKVLTDEIENSRVQIAQVNEELNKIIGELQNARIDYHEGRRQQMRAEMLESLKRLYPDSVFGRLLDLCHPIHKKYQLAVTKVFGKYMSAIVVATEKIARDCIRFLKEERAEPETFLALDYLDIKPVNEKLREIKGSKMMIDVVQTPFTPLKKVIQFVCGNGLVCETVKEARQIAFDGPVRLKTVSLDGTLFLKSGVISGGSSDLKFKARYWDEKEMKEMKERRDRLVNELKELMKVKRKETDLKQLQAQCQGTQTRLKYSQSELENIKKKHLANFYKVVQNNEVEDAVFQDFCEEIGVENIRVFEQERVKQQEETDRKRLEFENQKTRLSIQLEYSRGELQKLVNKIHMLKEMVHKDESEIVRLKKTEEEFLLMVNEIMEEQQHLKDRLITLKTEVTKAQNEVEESRKKLLTLNREMGKLQKEAISIETSLEQKRLERHNMLLECKVQDLRISLLLGSLDEISELGTEAESTEAAADIYERERAIQIDYSSLTDDLTDLQSDKEIEAHLKQLQQQIVSKENVLFKTAAPNLRALEKLQTAKDKFQESVDAFEASRREARICRQEFEQIKKRRYERFSQCFEHVSVAIDQIYKKLCRNTCAQAFLSPENPEEPYLEGISYNCVAPGKRFMPMDNLSGGEKSVAALALVFAIHSFRPAPFFVLDEVDAALDNTNIGKVSSFIKEQAEEQCQMIVISLKEEFYSRADALIGVCPEQDDYMFSQVLTLDLTVYPDIDDSERKEKHRYSSPRE</sequence>
<evidence type="ECO:0000313" key="14">
    <source>
        <dbReference type="Proteomes" id="UP000694404"/>
    </source>
</evidence>
<dbReference type="FunFam" id="1.20.1060.20:FF:000001">
    <property type="entry name" value="Structural maintenance of chromosomes 1A"/>
    <property type="match status" value="1"/>
</dbReference>
<organism evidence="13 14">
    <name type="scientific">Chelonoidis abingdonii</name>
    <name type="common">Abingdon island giant tortoise</name>
    <name type="synonym">Testudo abingdonii</name>
    <dbReference type="NCBI Taxonomy" id="106734"/>
    <lineage>
        <taxon>Eukaryota</taxon>
        <taxon>Metazoa</taxon>
        <taxon>Chordata</taxon>
        <taxon>Craniata</taxon>
        <taxon>Vertebrata</taxon>
        <taxon>Euteleostomi</taxon>
        <taxon>Archelosauria</taxon>
        <taxon>Testudinata</taxon>
        <taxon>Testudines</taxon>
        <taxon>Cryptodira</taxon>
        <taxon>Durocryptodira</taxon>
        <taxon>Testudinoidea</taxon>
        <taxon>Testudinidae</taxon>
        <taxon>Chelonoidis</taxon>
    </lineage>
</organism>
<dbReference type="InterPro" id="IPR036277">
    <property type="entry name" value="SMC_hinge_sf"/>
</dbReference>
<dbReference type="FunFam" id="3.40.50.300:FF:000564">
    <property type="entry name" value="Structural maintenance of chromosomes 1A"/>
    <property type="match status" value="1"/>
</dbReference>
<dbReference type="InterPro" id="IPR028468">
    <property type="entry name" value="Smc1_ABC"/>
</dbReference>
<feature type="coiled-coil region" evidence="11">
    <location>
        <begin position="375"/>
        <end position="481"/>
    </location>
</feature>
<dbReference type="InterPro" id="IPR003395">
    <property type="entry name" value="RecF/RecN/SMC_N"/>
</dbReference>
<keyword evidence="7 11" id="KW-0175">Coiled coil</keyword>
<reference evidence="13" key="1">
    <citation type="submission" date="2025-08" db="UniProtKB">
        <authorList>
            <consortium name="Ensembl"/>
        </authorList>
    </citation>
    <scope>IDENTIFICATION</scope>
</reference>